<proteinExistence type="predicted"/>
<evidence type="ECO:0000313" key="4">
    <source>
        <dbReference type="EMBL" id="VFJ98600.1"/>
    </source>
</evidence>
<protein>
    <submittedName>
        <fullName evidence="4">Uncharacterized protein</fullName>
    </submittedName>
</protein>
<reference evidence="4" key="1">
    <citation type="submission" date="2019-02" db="EMBL/GenBank/DDBJ databases">
        <authorList>
            <person name="Gruber-Vodicka R. H."/>
            <person name="Seah K. B. B."/>
        </authorList>
    </citation>
    <scope>NUCLEOTIDE SEQUENCE</scope>
    <source>
        <strain evidence="4">BECK_SA2B12</strain>
        <strain evidence="2">BECK_SA2B15</strain>
        <strain evidence="3">BECK_SA2B20</strain>
    </source>
</reference>
<organism evidence="4">
    <name type="scientific">Candidatus Kentrum eta</name>
    <dbReference type="NCBI Taxonomy" id="2126337"/>
    <lineage>
        <taxon>Bacteria</taxon>
        <taxon>Pseudomonadati</taxon>
        <taxon>Pseudomonadota</taxon>
        <taxon>Gammaproteobacteria</taxon>
        <taxon>Candidatus Kentrum</taxon>
    </lineage>
</organism>
<name>A0A450V1B1_9GAMM</name>
<dbReference type="EMBL" id="CAADFI010000024">
    <property type="protein sequence ID" value="VFJ92015.1"/>
    <property type="molecule type" value="Genomic_DNA"/>
</dbReference>
<sequence length="402" mass="44857">MRCVMWKKWFDIVLPVFLLLWATAGGVFASDGCERLLGNGLSGERQWKNFYNECLDTKPNVEEHAQKLMGYFRGASGRNDGSYPSPGHIDDFLARMNTFGLLARTSTDAGRERDVCEIVRLMRPKGEEWKGKKQDWNDKIGCGNDGTGVALKPESDLTATAPESGGWMNFPVFLLFAIVAGIIVFVWESKREIEGINRYLSARDAGNRKKAPDITGEQLARIQDDIATLGASVEAIRDDVKKLQGTASNQKATPRADKKPGWDALYERLLAADTRQAIEKALSDTQARYNFSSAIGAVGRPSGREGLYFFDTKPTDEDNRGLYAILNPKKDLYYLIPCGIRNRVTNPWLNLLYTIDKDTIAIRQLKTPTQIKIVKTADKNTTNSDTANHLIYFSLGKTGELL</sequence>
<keyword evidence="1" id="KW-1133">Transmembrane helix</keyword>
<feature type="transmembrane region" description="Helical" evidence="1">
    <location>
        <begin position="167"/>
        <end position="187"/>
    </location>
</feature>
<evidence type="ECO:0000313" key="3">
    <source>
        <dbReference type="EMBL" id="VFJ92015.1"/>
    </source>
</evidence>
<gene>
    <name evidence="2" type="ORF">BECKH772A_GA0070896_100267</name>
    <name evidence="3" type="ORF">BECKH772B_GA0070898_100247</name>
    <name evidence="4" type="ORF">BECKH772C_GA0070978_100237</name>
</gene>
<keyword evidence="1" id="KW-0812">Transmembrane</keyword>
<accession>A0A450V1B1</accession>
<dbReference type="AlphaFoldDB" id="A0A450V1B1"/>
<evidence type="ECO:0000313" key="2">
    <source>
        <dbReference type="EMBL" id="VFJ91005.1"/>
    </source>
</evidence>
<dbReference type="EMBL" id="CAADFJ010000023">
    <property type="protein sequence ID" value="VFJ98600.1"/>
    <property type="molecule type" value="Genomic_DNA"/>
</dbReference>
<dbReference type="EMBL" id="CAADFG010000026">
    <property type="protein sequence ID" value="VFJ91005.1"/>
    <property type="molecule type" value="Genomic_DNA"/>
</dbReference>
<keyword evidence="1" id="KW-0472">Membrane</keyword>
<evidence type="ECO:0000256" key="1">
    <source>
        <dbReference type="SAM" id="Phobius"/>
    </source>
</evidence>